<evidence type="ECO:0000313" key="12">
    <source>
        <dbReference type="EMBL" id="MBM4568690.1"/>
    </source>
</evidence>
<evidence type="ECO:0000313" key="6">
    <source>
        <dbReference type="EMBL" id="MBM4565205.1"/>
    </source>
</evidence>
<keyword evidence="2" id="KW-0547">Nucleotide-binding</keyword>
<evidence type="ECO:0000259" key="5">
    <source>
        <dbReference type="PROSITE" id="PS50893"/>
    </source>
</evidence>
<evidence type="ECO:0000256" key="1">
    <source>
        <dbReference type="ARBA" id="ARBA00022737"/>
    </source>
</evidence>
<evidence type="ECO:0000313" key="21">
    <source>
        <dbReference type="EMBL" id="NKW44579.1"/>
    </source>
</evidence>
<evidence type="ECO:0000313" key="18">
    <source>
        <dbReference type="EMBL" id="NKW44197.1"/>
    </source>
</evidence>
<dbReference type="Pfam" id="PF00005">
    <property type="entry name" value="ABC_tran"/>
    <property type="match status" value="2"/>
</dbReference>
<dbReference type="EMBL" id="WVDC01000017">
    <property type="protein sequence ID" value="NKW44197.1"/>
    <property type="molecule type" value="Genomic_DNA"/>
</dbReference>
<evidence type="ECO:0000313" key="8">
    <source>
        <dbReference type="EMBL" id="MBM4566253.1"/>
    </source>
</evidence>
<dbReference type="EMBL" id="WUXR01000025">
    <property type="protein sequence ID" value="MBM4568848.1"/>
    <property type="molecule type" value="Genomic_DNA"/>
</dbReference>
<evidence type="ECO:0000313" key="19">
    <source>
        <dbReference type="EMBL" id="NKW44494.1"/>
    </source>
</evidence>
<evidence type="ECO:0000313" key="17">
    <source>
        <dbReference type="EMBL" id="NKT81884.1"/>
    </source>
</evidence>
<dbReference type="InterPro" id="IPR003439">
    <property type="entry name" value="ABC_transporter-like_ATP-bd"/>
</dbReference>
<feature type="domain" description="ABC transporter" evidence="5">
    <location>
        <begin position="358"/>
        <end position="560"/>
    </location>
</feature>
<organism evidence="12 22">
    <name type="scientific">Rhodococcus hoagii</name>
    <name type="common">Corynebacterium equii</name>
    <dbReference type="NCBI Taxonomy" id="43767"/>
    <lineage>
        <taxon>Bacteria</taxon>
        <taxon>Bacillati</taxon>
        <taxon>Actinomycetota</taxon>
        <taxon>Actinomycetes</taxon>
        <taxon>Mycobacteriales</taxon>
        <taxon>Nocardiaceae</taxon>
        <taxon>Prescottella</taxon>
    </lineage>
</organism>
<evidence type="ECO:0000313" key="15">
    <source>
        <dbReference type="EMBL" id="NKT78116.1"/>
    </source>
</evidence>
<dbReference type="RefSeq" id="WP_202979166.1">
    <property type="nucleotide sequence ID" value="NZ_CP095479.1"/>
</dbReference>
<dbReference type="EMBL" id="WVBC01000020">
    <property type="protein sequence ID" value="NKT77976.1"/>
    <property type="molecule type" value="Genomic_DNA"/>
</dbReference>
<evidence type="ECO:0000313" key="11">
    <source>
        <dbReference type="EMBL" id="MBM4568421.1"/>
    </source>
</evidence>
<dbReference type="InterPro" id="IPR027417">
    <property type="entry name" value="P-loop_NTPase"/>
</dbReference>
<evidence type="ECO:0000313" key="10">
    <source>
        <dbReference type="EMBL" id="MBM4567789.1"/>
    </source>
</evidence>
<dbReference type="EMBL" id="WUXR01000013">
    <property type="protein sequence ID" value="MBM4567789.1"/>
    <property type="molecule type" value="Genomic_DNA"/>
</dbReference>
<keyword evidence="1" id="KW-0677">Repeat</keyword>
<evidence type="ECO:0000256" key="3">
    <source>
        <dbReference type="ARBA" id="ARBA00022840"/>
    </source>
</evidence>
<feature type="region of interest" description="Disordered" evidence="4">
    <location>
        <begin position="308"/>
        <end position="332"/>
    </location>
</feature>
<dbReference type="InterPro" id="IPR013283">
    <property type="entry name" value="RLI1"/>
</dbReference>
<dbReference type="EMBL" id="WUXR01000006">
    <property type="protein sequence ID" value="MBM4566177.1"/>
    <property type="molecule type" value="Genomic_DNA"/>
</dbReference>
<dbReference type="EMBL" id="WUXR01000002">
    <property type="protein sequence ID" value="MBM4565205.1"/>
    <property type="molecule type" value="Genomic_DNA"/>
</dbReference>
<dbReference type="AlphaFoldDB" id="A0A9Q2SSC5"/>
<name>A0A9Q2SSC5_RHOHA</name>
<dbReference type="PROSITE" id="PS50893">
    <property type="entry name" value="ABC_TRANSPORTER_2"/>
    <property type="match status" value="2"/>
</dbReference>
<protein>
    <submittedName>
        <fullName evidence="12">ATP-binding cassette domain-containing protein</fullName>
    </submittedName>
</protein>
<keyword evidence="3 12" id="KW-0067">ATP-binding</keyword>
<dbReference type="FunFam" id="3.40.50.300:FF:000011">
    <property type="entry name" value="Putative ABC transporter ATP-binding component"/>
    <property type="match status" value="1"/>
</dbReference>
<reference evidence="14" key="2">
    <citation type="journal article" date="2020" name="Environ. Microbiol.">
        <title>The novel and transferable erm(51) gene confers Macrolides, Lincosamides, and Streptogramins B (MLSB) resistance to clonal Rhodococcus equi in the environment.</title>
        <authorList>
            <person name="Huber L."/>
            <person name="Giguere S."/>
            <person name="Slovis N.M."/>
            <person name="Alvarez-Narvaez S."/>
            <person name="Hart K.A."/>
            <person name="Greiter M."/>
            <person name="Morris E.R.A."/>
            <person name="Cohen N.D."/>
        </authorList>
    </citation>
    <scope>NUCLEOTIDE SEQUENCE</scope>
    <source>
        <strain evidence="14">Lh_116_1</strain>
        <strain evidence="18">Lh_16_1</strain>
    </source>
</reference>
<feature type="compositionally biased region" description="Basic and acidic residues" evidence="4">
    <location>
        <begin position="308"/>
        <end position="320"/>
    </location>
</feature>
<dbReference type="PRINTS" id="PR01868">
    <property type="entry name" value="ABCEFAMILY"/>
</dbReference>
<dbReference type="InterPro" id="IPR050611">
    <property type="entry name" value="ABCF"/>
</dbReference>
<dbReference type="EMBL" id="WVDC01000024">
    <property type="protein sequence ID" value="NKW44494.1"/>
    <property type="molecule type" value="Genomic_DNA"/>
</dbReference>
<dbReference type="Proteomes" id="UP000603463">
    <property type="component" value="Unassembled WGS sequence"/>
</dbReference>
<dbReference type="GO" id="GO:0005524">
    <property type="term" value="F:ATP binding"/>
    <property type="evidence" value="ECO:0007669"/>
    <property type="project" value="UniProtKB-KW"/>
</dbReference>
<evidence type="ECO:0000256" key="4">
    <source>
        <dbReference type="SAM" id="MobiDB-lite"/>
    </source>
</evidence>
<dbReference type="SMART" id="SM00382">
    <property type="entry name" value="AAA"/>
    <property type="match status" value="2"/>
</dbReference>
<comment type="caution">
    <text evidence="12">The sequence shown here is derived from an EMBL/GenBank/DDBJ whole genome shotgun (WGS) entry which is preliminary data.</text>
</comment>
<dbReference type="EMBL" id="WVDC01000025">
    <property type="protein sequence ID" value="NKW44579.1"/>
    <property type="molecule type" value="Genomic_DNA"/>
</dbReference>
<dbReference type="EMBL" id="WUXR01000006">
    <property type="protein sequence ID" value="MBM4566262.1"/>
    <property type="molecule type" value="Genomic_DNA"/>
</dbReference>
<gene>
    <name evidence="6" type="ORF">GS441_07095</name>
    <name evidence="7" type="ORF">GS441_12245</name>
    <name evidence="8" type="ORF">GS441_12640</name>
    <name evidence="9" type="ORF">GS441_12685</name>
    <name evidence="10" type="ORF">GS441_20935</name>
    <name evidence="11" type="ORF">GS441_24295</name>
    <name evidence="12" type="ORF">GS441_25760</name>
    <name evidence="13" type="ORF">GS441_26600</name>
    <name evidence="14" type="ORF">GS882_07520</name>
    <name evidence="15" type="ORF">GS882_08370</name>
    <name evidence="16" type="ORF">GS882_13320</name>
    <name evidence="17" type="ORF">GS882_28080</name>
    <name evidence="18" type="ORF">GS947_22190</name>
    <name evidence="19" type="ORF">GS947_23805</name>
    <name evidence="20" type="ORF">GS947_24215</name>
    <name evidence="21" type="ORF">GS947_24245</name>
</gene>
<evidence type="ECO:0000313" key="14">
    <source>
        <dbReference type="EMBL" id="NKT77976.1"/>
    </source>
</evidence>
<proteinExistence type="predicted"/>
<reference evidence="12" key="1">
    <citation type="submission" date="2019-11" db="EMBL/GenBank/DDBJ databases">
        <title>Spread of Macrolides and rifampicin resistant Rhodococcus equi in clinical isolates in the USA.</title>
        <authorList>
            <person name="Alvarez-Narvaez S."/>
            <person name="Huber L."/>
            <person name="Cohen N.D."/>
            <person name="Slovis N."/>
            <person name="Greiter M."/>
            <person name="Giguere S."/>
            <person name="Hart K."/>
        </authorList>
    </citation>
    <scope>NUCLEOTIDE SEQUENCE</scope>
    <source>
        <strain evidence="12">Lh_17</strain>
    </source>
</reference>
<dbReference type="SUPFAM" id="SSF52540">
    <property type="entry name" value="P-loop containing nucleoside triphosphate hydrolases"/>
    <property type="match status" value="2"/>
</dbReference>
<dbReference type="InterPro" id="IPR003593">
    <property type="entry name" value="AAA+_ATPase"/>
</dbReference>
<evidence type="ECO:0000313" key="9">
    <source>
        <dbReference type="EMBL" id="MBM4566262.1"/>
    </source>
</evidence>
<sequence>MSTPHTGRSGLPNTPSPSSESSSSTDRLPAGAHAHIRATSVHVILGSRPILTDVSVTLSARSRLAIVGENGRGKTTLLHVLAGLLQPDSGTVSRVGAVGVAQQAIPFRKGETIGTLVADTVEPALQALRELDAATLLIADGAPGGDDAYAAALESATRLEAWDTERRVDVALEALHACTDRERPLHTLSVGQRYRVRLACLLGATHDILLLDEPTNHLDSDGLDFLTDRLRTHSGGLAIVSHDRALLHDVADEFLDLDPSQNDRPQLFAGGYEGWQEGRRRARDRWEHEYQDQLAERARLQEAVAGARDRLSTGWRPEKGHGKHQRQSRAPGLVQALKRRQSDLEAHTITVPEPPLRLRFPALTVRSSTPLLRCDGITVSERLNTPISFSLDAGERLLVTGHNGAGKSTLLAVLAGDLEPSTGGIRHHTAARVALVGQEVPAWEAELTAQELYDRHIRSLDLHHRIEPLPLTSTGLLEKQSQRTPIGRLSQGQQRRLHLAMQLASRPTVLICDEPTNHLSVSLVDELTAALSNTPAAVVVATHDRQMLTDLAGWPRLHLMGDRP</sequence>
<dbReference type="EMBL" id="WVBC01000030">
    <property type="protein sequence ID" value="NKT78116.1"/>
    <property type="molecule type" value="Genomic_DNA"/>
</dbReference>
<dbReference type="Gene3D" id="3.40.50.300">
    <property type="entry name" value="P-loop containing nucleotide triphosphate hydrolases"/>
    <property type="match status" value="2"/>
</dbReference>
<feature type="region of interest" description="Disordered" evidence="4">
    <location>
        <begin position="1"/>
        <end position="31"/>
    </location>
</feature>
<evidence type="ECO:0000313" key="16">
    <source>
        <dbReference type="EMBL" id="NKT79084.1"/>
    </source>
</evidence>
<feature type="domain" description="ABC transporter" evidence="5">
    <location>
        <begin position="36"/>
        <end position="284"/>
    </location>
</feature>
<dbReference type="Proteomes" id="UP000608063">
    <property type="component" value="Unassembled WGS sequence"/>
</dbReference>
<dbReference type="EMBL" id="WUXR01000006">
    <property type="protein sequence ID" value="MBM4566253.1"/>
    <property type="molecule type" value="Genomic_DNA"/>
</dbReference>
<evidence type="ECO:0000256" key="2">
    <source>
        <dbReference type="ARBA" id="ARBA00022741"/>
    </source>
</evidence>
<evidence type="ECO:0000313" key="7">
    <source>
        <dbReference type="EMBL" id="MBM4566177.1"/>
    </source>
</evidence>
<dbReference type="EMBL" id="WVBC01000044">
    <property type="protein sequence ID" value="NKT81884.1"/>
    <property type="molecule type" value="Genomic_DNA"/>
</dbReference>
<dbReference type="Proteomes" id="UP000808906">
    <property type="component" value="Unassembled WGS sequence"/>
</dbReference>
<accession>A0A9Q2SSC5</accession>
<dbReference type="GO" id="GO:0016887">
    <property type="term" value="F:ATP hydrolysis activity"/>
    <property type="evidence" value="ECO:0007669"/>
    <property type="project" value="InterPro"/>
</dbReference>
<dbReference type="EMBL" id="WUXR01000019">
    <property type="protein sequence ID" value="MBM4568421.1"/>
    <property type="molecule type" value="Genomic_DNA"/>
</dbReference>
<dbReference type="PANTHER" id="PTHR19211:SF14">
    <property type="entry name" value="ATP-BINDING CASSETTE SUB-FAMILY F MEMBER 1"/>
    <property type="match status" value="1"/>
</dbReference>
<dbReference type="EMBL" id="WUXR01000022">
    <property type="protein sequence ID" value="MBM4568690.1"/>
    <property type="molecule type" value="Genomic_DNA"/>
</dbReference>
<evidence type="ECO:0000313" key="20">
    <source>
        <dbReference type="EMBL" id="NKW44573.1"/>
    </source>
</evidence>
<dbReference type="EMBL" id="WVDC01000024">
    <property type="protein sequence ID" value="NKW44573.1"/>
    <property type="molecule type" value="Genomic_DNA"/>
</dbReference>
<evidence type="ECO:0000313" key="13">
    <source>
        <dbReference type="EMBL" id="MBM4568848.1"/>
    </source>
</evidence>
<evidence type="ECO:0000313" key="22">
    <source>
        <dbReference type="Proteomes" id="UP000808906"/>
    </source>
</evidence>
<dbReference type="EMBL" id="WVBC01000030">
    <property type="protein sequence ID" value="NKT79084.1"/>
    <property type="molecule type" value="Genomic_DNA"/>
</dbReference>
<dbReference type="PANTHER" id="PTHR19211">
    <property type="entry name" value="ATP-BINDING TRANSPORT PROTEIN-RELATED"/>
    <property type="match status" value="1"/>
</dbReference>